<accession>A0ABX0XRG0</accession>
<dbReference type="Gene3D" id="3.30.70.100">
    <property type="match status" value="1"/>
</dbReference>
<dbReference type="Pfam" id="PF00403">
    <property type="entry name" value="HMA"/>
    <property type="match status" value="1"/>
</dbReference>
<feature type="domain" description="HMA" evidence="1">
    <location>
        <begin position="7"/>
        <end position="70"/>
    </location>
</feature>
<keyword evidence="3" id="KW-1185">Reference proteome</keyword>
<gene>
    <name evidence="2" type="ORF">HC031_02485</name>
</gene>
<dbReference type="CDD" id="cd00371">
    <property type="entry name" value="HMA"/>
    <property type="match status" value="1"/>
</dbReference>
<sequence>MRSLVVNQIVLSVPGISCGHCANAIRTEVGAVPGVSAVDVDITAKTVRVAGVADLVAVRAAIAEAGYEAA</sequence>
<comment type="caution">
    <text evidence="2">The sequence shown here is derived from an EMBL/GenBank/DDBJ whole genome shotgun (WGS) entry which is preliminary data.</text>
</comment>
<evidence type="ECO:0000259" key="1">
    <source>
        <dbReference type="PROSITE" id="PS50846"/>
    </source>
</evidence>
<evidence type="ECO:0000313" key="3">
    <source>
        <dbReference type="Proteomes" id="UP000722989"/>
    </source>
</evidence>
<dbReference type="InterPro" id="IPR036163">
    <property type="entry name" value="HMA_dom_sf"/>
</dbReference>
<evidence type="ECO:0000313" key="2">
    <source>
        <dbReference type="EMBL" id="NJC68596.1"/>
    </source>
</evidence>
<dbReference type="Proteomes" id="UP000722989">
    <property type="component" value="Unassembled WGS sequence"/>
</dbReference>
<reference evidence="2 3" key="1">
    <citation type="submission" date="2020-03" db="EMBL/GenBank/DDBJ databases">
        <title>WGS of the type strain of Planosporangium spp.</title>
        <authorList>
            <person name="Thawai C."/>
        </authorList>
    </citation>
    <scope>NUCLEOTIDE SEQUENCE [LARGE SCALE GENOMIC DNA]</scope>
    <source>
        <strain evidence="2 3">TBRC 5610</strain>
    </source>
</reference>
<dbReference type="SUPFAM" id="SSF55008">
    <property type="entry name" value="HMA, heavy metal-associated domain"/>
    <property type="match status" value="1"/>
</dbReference>
<dbReference type="EMBL" id="JAATVY010000001">
    <property type="protein sequence ID" value="NJC68596.1"/>
    <property type="molecule type" value="Genomic_DNA"/>
</dbReference>
<dbReference type="PROSITE" id="PS50846">
    <property type="entry name" value="HMA_2"/>
    <property type="match status" value="1"/>
</dbReference>
<protein>
    <submittedName>
        <fullName evidence="2">Heavy-metal-associated domain-containing protein</fullName>
    </submittedName>
</protein>
<dbReference type="InterPro" id="IPR006121">
    <property type="entry name" value="HMA_dom"/>
</dbReference>
<proteinExistence type="predicted"/>
<name>A0ABX0XRG0_9ACTN</name>
<organism evidence="2 3">
    <name type="scientific">Planosporangium thailandense</name>
    <dbReference type="NCBI Taxonomy" id="765197"/>
    <lineage>
        <taxon>Bacteria</taxon>
        <taxon>Bacillati</taxon>
        <taxon>Actinomycetota</taxon>
        <taxon>Actinomycetes</taxon>
        <taxon>Micromonosporales</taxon>
        <taxon>Micromonosporaceae</taxon>
        <taxon>Planosporangium</taxon>
    </lineage>
</organism>